<dbReference type="Proteomes" id="UP000518605">
    <property type="component" value="Unassembled WGS sequence"/>
</dbReference>
<dbReference type="InterPro" id="IPR029058">
    <property type="entry name" value="AB_hydrolase_fold"/>
</dbReference>
<dbReference type="SUPFAM" id="SSF53474">
    <property type="entry name" value="alpha/beta-Hydrolases"/>
    <property type="match status" value="1"/>
</dbReference>
<comment type="similarity">
    <text evidence="1">Belongs to the thioesterase family.</text>
</comment>
<dbReference type="InterPro" id="IPR001031">
    <property type="entry name" value="Thioesterase"/>
</dbReference>
<dbReference type="AlphaFoldDB" id="A0A7W5GBU7"/>
<dbReference type="Gene3D" id="3.40.50.1820">
    <property type="entry name" value="alpha/beta hydrolase"/>
    <property type="match status" value="1"/>
</dbReference>
<evidence type="ECO:0000313" key="4">
    <source>
        <dbReference type="Proteomes" id="UP000518605"/>
    </source>
</evidence>
<dbReference type="InterPro" id="IPR012223">
    <property type="entry name" value="TEII"/>
</dbReference>
<dbReference type="GO" id="GO:0008610">
    <property type="term" value="P:lipid biosynthetic process"/>
    <property type="evidence" value="ECO:0007669"/>
    <property type="project" value="TreeGrafter"/>
</dbReference>
<dbReference type="RefSeq" id="WP_183567144.1">
    <property type="nucleotide sequence ID" value="NZ_CBCSLB010000014.1"/>
</dbReference>
<sequence>MNRVKLFCLPYAGGSAMNYSSWRIRMPPWIEVVPIEMAGRGIRLADPFYKSLRGDGTDDLIRQIAEHLDETPFAIFGHSMGALFAYEASLRIFSLTNRSPAHVFLSGCKAPHLRENKNVHLMPEKEFQEHILQLGGTSPDIFENKELSMLFLPILRADYRLVETYESALREKLDCDITALYGAQDRYSRNEAEEWKQYTKRKCHVNEFQGNHFFIHTDVGQVVDLICQQLTIIDGQDR</sequence>
<proteinExistence type="inferred from homology"/>
<gene>
    <name evidence="3" type="ORF">FHS16_004257</name>
</gene>
<dbReference type="EMBL" id="JACHXW010000014">
    <property type="protein sequence ID" value="MBB3154181.1"/>
    <property type="molecule type" value="Genomic_DNA"/>
</dbReference>
<evidence type="ECO:0000313" key="3">
    <source>
        <dbReference type="EMBL" id="MBB3154181.1"/>
    </source>
</evidence>
<organism evidence="3 4">
    <name type="scientific">Paenibacillus endophyticus</name>
    <dbReference type="NCBI Taxonomy" id="1294268"/>
    <lineage>
        <taxon>Bacteria</taxon>
        <taxon>Bacillati</taxon>
        <taxon>Bacillota</taxon>
        <taxon>Bacilli</taxon>
        <taxon>Bacillales</taxon>
        <taxon>Paenibacillaceae</taxon>
        <taxon>Paenibacillus</taxon>
    </lineage>
</organism>
<accession>A0A7W5GBU7</accession>
<comment type="caution">
    <text evidence="3">The sequence shown here is derived from an EMBL/GenBank/DDBJ whole genome shotgun (WGS) entry which is preliminary data.</text>
</comment>
<dbReference type="PANTHER" id="PTHR11487:SF0">
    <property type="entry name" value="S-ACYL FATTY ACID SYNTHASE THIOESTERASE, MEDIUM CHAIN"/>
    <property type="match status" value="1"/>
</dbReference>
<dbReference type="Pfam" id="PF00975">
    <property type="entry name" value="Thioesterase"/>
    <property type="match status" value="1"/>
</dbReference>
<reference evidence="3 4" key="1">
    <citation type="submission" date="2020-08" db="EMBL/GenBank/DDBJ databases">
        <title>Genomic Encyclopedia of Type Strains, Phase III (KMG-III): the genomes of soil and plant-associated and newly described type strains.</title>
        <authorList>
            <person name="Whitman W."/>
        </authorList>
    </citation>
    <scope>NUCLEOTIDE SEQUENCE [LARGE SCALE GENOMIC DNA]</scope>
    <source>
        <strain evidence="3 4">CECT 8234</strain>
    </source>
</reference>
<protein>
    <submittedName>
        <fullName evidence="3">Surfactin synthase thioesterase subunit</fullName>
    </submittedName>
</protein>
<keyword evidence="4" id="KW-1185">Reference proteome</keyword>
<name>A0A7W5GBU7_9BACL</name>
<evidence type="ECO:0000259" key="2">
    <source>
        <dbReference type="Pfam" id="PF00975"/>
    </source>
</evidence>
<feature type="domain" description="Thioesterase" evidence="2">
    <location>
        <begin position="5"/>
        <end position="226"/>
    </location>
</feature>
<evidence type="ECO:0000256" key="1">
    <source>
        <dbReference type="ARBA" id="ARBA00007169"/>
    </source>
</evidence>
<dbReference type="PANTHER" id="PTHR11487">
    <property type="entry name" value="THIOESTERASE"/>
    <property type="match status" value="1"/>
</dbReference>